<dbReference type="PANTHER" id="PTHR35010">
    <property type="entry name" value="BLL4672 PROTEIN-RELATED"/>
    <property type="match status" value="1"/>
</dbReference>
<dbReference type="InterPro" id="IPR010982">
    <property type="entry name" value="Lambda_DNA-bd_dom_sf"/>
</dbReference>
<dbReference type="InterPro" id="IPR041413">
    <property type="entry name" value="MLTR_LBD"/>
</dbReference>
<dbReference type="SUPFAM" id="SSF47413">
    <property type="entry name" value="lambda repressor-like DNA-binding domains"/>
    <property type="match status" value="1"/>
</dbReference>
<dbReference type="RefSeq" id="WP_068035094.1">
    <property type="nucleotide sequence ID" value="NZ_JAAXOO010000001.1"/>
</dbReference>
<dbReference type="Pfam" id="PF17765">
    <property type="entry name" value="MLTR_LBD"/>
    <property type="match status" value="1"/>
</dbReference>
<sequence>MDRRDELREFLTSRRARLSPADVGLPPAGLRRTPGLRREEVAVLAGVGVSWYTWLEQGRDIRVSAQVLDAVAGALRLNTHEQAYLYRLAGLEPPRAGTGAADPAQPVTPEWHRILDAWLPRPAYIIDRHWGFAAVNSTACEVFGLTDDDDNCLVAFFTSSRYRAAFTHWVEAAPDIVARFRADAARHPQDRGFHRIAAELGTASPEFARLWARHDVTESANGTKAITHPYGGDLHFEYTRLPLPDHPGHHLVLHNPTPGTGTLEWLESLAEESRLIS</sequence>
<dbReference type="Pfam" id="PF13560">
    <property type="entry name" value="HTH_31"/>
    <property type="match status" value="1"/>
</dbReference>
<dbReference type="SMART" id="SM00530">
    <property type="entry name" value="HTH_XRE"/>
    <property type="match status" value="1"/>
</dbReference>
<evidence type="ECO:0000313" key="3">
    <source>
        <dbReference type="Proteomes" id="UP000565715"/>
    </source>
</evidence>
<organism evidence="2 3">
    <name type="scientific">Nocardia speluncae</name>
    <dbReference type="NCBI Taxonomy" id="419477"/>
    <lineage>
        <taxon>Bacteria</taxon>
        <taxon>Bacillati</taxon>
        <taxon>Actinomycetota</taxon>
        <taxon>Actinomycetes</taxon>
        <taxon>Mycobacteriales</taxon>
        <taxon>Nocardiaceae</taxon>
        <taxon>Nocardia</taxon>
    </lineage>
</organism>
<reference evidence="2 3" key="1">
    <citation type="submission" date="2020-04" db="EMBL/GenBank/DDBJ databases">
        <title>MicrobeNet Type strains.</title>
        <authorList>
            <person name="Nicholson A.C."/>
        </authorList>
    </citation>
    <scope>NUCLEOTIDE SEQUENCE [LARGE SCALE GENOMIC DNA]</scope>
    <source>
        <strain evidence="2 3">DSM 45078</strain>
    </source>
</reference>
<keyword evidence="3" id="KW-1185">Reference proteome</keyword>
<protein>
    <submittedName>
        <fullName evidence="2">Helix-turn-helix domain-containing protein</fullName>
    </submittedName>
</protein>
<dbReference type="EMBL" id="JAAXOO010000001">
    <property type="protein sequence ID" value="NKY31605.1"/>
    <property type="molecule type" value="Genomic_DNA"/>
</dbReference>
<evidence type="ECO:0000313" key="2">
    <source>
        <dbReference type="EMBL" id="NKY31605.1"/>
    </source>
</evidence>
<dbReference type="PANTHER" id="PTHR35010:SF3">
    <property type="entry name" value="BLL4873 PROTEIN"/>
    <property type="match status" value="1"/>
</dbReference>
<accession>A0A846X823</accession>
<dbReference type="CDD" id="cd00093">
    <property type="entry name" value="HTH_XRE"/>
    <property type="match status" value="1"/>
</dbReference>
<dbReference type="AlphaFoldDB" id="A0A846X823"/>
<comment type="caution">
    <text evidence="2">The sequence shown here is derived from an EMBL/GenBank/DDBJ whole genome shotgun (WGS) entry which is preliminary data.</text>
</comment>
<name>A0A846X823_9NOCA</name>
<proteinExistence type="predicted"/>
<dbReference type="InterPro" id="IPR001387">
    <property type="entry name" value="Cro/C1-type_HTH"/>
</dbReference>
<evidence type="ECO:0000259" key="1">
    <source>
        <dbReference type="SMART" id="SM00530"/>
    </source>
</evidence>
<feature type="domain" description="HTH cro/C1-type" evidence="1">
    <location>
        <begin position="6"/>
        <end position="82"/>
    </location>
</feature>
<dbReference type="Proteomes" id="UP000565715">
    <property type="component" value="Unassembled WGS sequence"/>
</dbReference>
<dbReference type="Gene3D" id="3.30.450.180">
    <property type="match status" value="1"/>
</dbReference>
<gene>
    <name evidence="2" type="ORF">HGA13_00750</name>
</gene>
<dbReference type="GO" id="GO:0003677">
    <property type="term" value="F:DNA binding"/>
    <property type="evidence" value="ECO:0007669"/>
    <property type="project" value="InterPro"/>
</dbReference>
<dbReference type="Gene3D" id="1.10.260.40">
    <property type="entry name" value="lambda repressor-like DNA-binding domains"/>
    <property type="match status" value="1"/>
</dbReference>